<sequence>MVAKFVERSFQRHRVCSIPSSYELIFGSFYPILKEKELGFLRVKKRRTREKREEEEKKEESNKSRQDHHGFSSGVIPIKLLLVVGHDWAVYLSCDLLYVERLMILSVGWFIPPHQLVFNSKKRFILVVEVLGCVVEVLADLGQDLVVFFSGIHCMLRGL</sequence>
<dbReference type="AlphaFoldDB" id="M1CYK5"/>
<evidence type="ECO:0000313" key="1">
    <source>
        <dbReference type="EnsemblPlants" id="PGSC0003DMT400077573"/>
    </source>
</evidence>
<evidence type="ECO:0000313" key="2">
    <source>
        <dbReference type="Proteomes" id="UP000011115"/>
    </source>
</evidence>
<dbReference type="InParanoid" id="M1CYK5"/>
<dbReference type="PaxDb" id="4113-PGSC0003DMT400077573"/>
<reference evidence="1" key="2">
    <citation type="submission" date="2015-06" db="UniProtKB">
        <authorList>
            <consortium name="EnsemblPlants"/>
        </authorList>
    </citation>
    <scope>IDENTIFICATION</scope>
    <source>
        <strain evidence="1">DM1-3 516 R44</strain>
    </source>
</reference>
<dbReference type="Gramene" id="PGSC0003DMT400077573">
    <property type="protein sequence ID" value="PGSC0003DMT400077573"/>
    <property type="gene ID" value="PGSC0003DMG400030168"/>
</dbReference>
<keyword evidence="2" id="KW-1185">Reference proteome</keyword>
<organism evidence="1 2">
    <name type="scientific">Solanum tuberosum</name>
    <name type="common">Potato</name>
    <dbReference type="NCBI Taxonomy" id="4113"/>
    <lineage>
        <taxon>Eukaryota</taxon>
        <taxon>Viridiplantae</taxon>
        <taxon>Streptophyta</taxon>
        <taxon>Embryophyta</taxon>
        <taxon>Tracheophyta</taxon>
        <taxon>Spermatophyta</taxon>
        <taxon>Magnoliopsida</taxon>
        <taxon>eudicotyledons</taxon>
        <taxon>Gunneridae</taxon>
        <taxon>Pentapetalae</taxon>
        <taxon>asterids</taxon>
        <taxon>lamiids</taxon>
        <taxon>Solanales</taxon>
        <taxon>Solanaceae</taxon>
        <taxon>Solanoideae</taxon>
        <taxon>Solaneae</taxon>
        <taxon>Solanum</taxon>
    </lineage>
</organism>
<reference evidence="2" key="1">
    <citation type="journal article" date="2011" name="Nature">
        <title>Genome sequence and analysis of the tuber crop potato.</title>
        <authorList>
            <consortium name="The Potato Genome Sequencing Consortium"/>
        </authorList>
    </citation>
    <scope>NUCLEOTIDE SEQUENCE [LARGE SCALE GENOMIC DNA]</scope>
    <source>
        <strain evidence="2">cv. DM1-3 516 R44</strain>
    </source>
</reference>
<dbReference type="Proteomes" id="UP000011115">
    <property type="component" value="Unassembled WGS sequence"/>
</dbReference>
<accession>M1CYK5</accession>
<protein>
    <submittedName>
        <fullName evidence="1">Late blight resistance protein</fullName>
    </submittedName>
</protein>
<dbReference type="EnsemblPlants" id="PGSC0003DMT400077573">
    <property type="protein sequence ID" value="PGSC0003DMT400077573"/>
    <property type="gene ID" value="PGSC0003DMG400030168"/>
</dbReference>
<dbReference type="HOGENOM" id="CLU_1663806_0_0_1"/>
<name>M1CYK5_SOLTU</name>
<proteinExistence type="predicted"/>